<sequence>IAVDATGNIYITGNFSDTATFGSYTLSSAGLNDIFVAKLDANGNFLWVERAGGIAMDVGGRIAVGASGVIYIAGKFEGTTSFGSYTMTSAGGLDIFVVQFYPPAEAQVNLTMAASPPEGGSVTPYPGGSPYTVDTGVPQAISATRAAGFNFANWTANPPANASIADANATNTTVTLTGDATVTANFAEAVDWLWATTTGGTGGGIGFAVAADASGNIYITGNLNGTATFGLYTLTSAGSSDIFVAKLDSNGTFLWAVSAGGVSQ</sequence>
<dbReference type="InterPro" id="IPR052918">
    <property type="entry name" value="Motility_Chemotaxis_Reg"/>
</dbReference>
<reference evidence="1" key="1">
    <citation type="journal article" date="2014" name="Front. Microbiol.">
        <title>High frequency of phylogenetically diverse reductive dehalogenase-homologous genes in deep subseafloor sedimentary metagenomes.</title>
        <authorList>
            <person name="Kawai M."/>
            <person name="Futagami T."/>
            <person name="Toyoda A."/>
            <person name="Takaki Y."/>
            <person name="Nishi S."/>
            <person name="Hori S."/>
            <person name="Arai W."/>
            <person name="Tsubouchi T."/>
            <person name="Morono Y."/>
            <person name="Uchiyama I."/>
            <person name="Ito T."/>
            <person name="Fujiyama A."/>
            <person name="Inagaki F."/>
            <person name="Takami H."/>
        </authorList>
    </citation>
    <scope>NUCLEOTIDE SEQUENCE</scope>
    <source>
        <strain evidence="1">Expedition CK06-06</strain>
    </source>
</reference>
<dbReference type="PANTHER" id="PTHR35580:SF1">
    <property type="entry name" value="PHYTASE-LIKE DOMAIN-CONTAINING PROTEIN"/>
    <property type="match status" value="1"/>
</dbReference>
<dbReference type="PANTHER" id="PTHR35580">
    <property type="entry name" value="CELL SURFACE GLYCOPROTEIN (S-LAYER PROTEIN)-LIKE PROTEIN"/>
    <property type="match status" value="1"/>
</dbReference>
<dbReference type="EMBL" id="BARS01029230">
    <property type="protein sequence ID" value="GAG02153.1"/>
    <property type="molecule type" value="Genomic_DNA"/>
</dbReference>
<gene>
    <name evidence="1" type="ORF">S01H1_45713</name>
</gene>
<evidence type="ECO:0000313" key="1">
    <source>
        <dbReference type="EMBL" id="GAG02153.1"/>
    </source>
</evidence>
<feature type="non-terminal residue" evidence="1">
    <location>
        <position position="264"/>
    </location>
</feature>
<organism evidence="1">
    <name type="scientific">marine sediment metagenome</name>
    <dbReference type="NCBI Taxonomy" id="412755"/>
    <lineage>
        <taxon>unclassified sequences</taxon>
        <taxon>metagenomes</taxon>
        <taxon>ecological metagenomes</taxon>
    </lineage>
</organism>
<name>X0UPD1_9ZZZZ</name>
<proteinExistence type="predicted"/>
<protein>
    <recommendedName>
        <fullName evidence="2">Bacterial repeat domain-containing protein</fullName>
    </recommendedName>
</protein>
<accession>X0UPD1</accession>
<feature type="non-terminal residue" evidence="1">
    <location>
        <position position="1"/>
    </location>
</feature>
<dbReference type="AlphaFoldDB" id="X0UPD1"/>
<comment type="caution">
    <text evidence="1">The sequence shown here is derived from an EMBL/GenBank/DDBJ whole genome shotgun (WGS) entry which is preliminary data.</text>
</comment>
<evidence type="ECO:0008006" key="2">
    <source>
        <dbReference type="Google" id="ProtNLM"/>
    </source>
</evidence>